<feature type="domain" description="WxL Interacting Protein host binding" evidence="4">
    <location>
        <begin position="169"/>
        <end position="302"/>
    </location>
</feature>
<keyword evidence="1" id="KW-1133">Transmembrane helix</keyword>
<accession>I7LDN0</accession>
<evidence type="ECO:0000313" key="5">
    <source>
        <dbReference type="EMBL" id="CCI85063.1"/>
    </source>
</evidence>
<dbReference type="Pfam" id="PF11797">
    <property type="entry name" value="WxLIP_HBD"/>
    <property type="match status" value="1"/>
</dbReference>
<proteinExistence type="predicted"/>
<dbReference type="Proteomes" id="UP000009311">
    <property type="component" value="Unassembled WGS sequence"/>
</dbReference>
<dbReference type="InterPro" id="IPR021759">
    <property type="entry name" value="WxLIP_HBD"/>
</dbReference>
<evidence type="ECO:0000256" key="1">
    <source>
        <dbReference type="SAM" id="Phobius"/>
    </source>
</evidence>
<gene>
    <name evidence="5" type="ORF">BN53_02990</name>
</gene>
<dbReference type="EMBL" id="CAKD01000017">
    <property type="protein sequence ID" value="CCI85063.1"/>
    <property type="molecule type" value="Genomic_DNA"/>
</dbReference>
<dbReference type="InterPro" id="IPR010317">
    <property type="entry name" value="WxLIP_PGBD"/>
</dbReference>
<feature type="signal peptide" evidence="2">
    <location>
        <begin position="1"/>
        <end position="21"/>
    </location>
</feature>
<feature type="chain" id="PRO_5038409761" evidence="2">
    <location>
        <begin position="22"/>
        <end position="343"/>
    </location>
</feature>
<dbReference type="Pfam" id="PF06030">
    <property type="entry name" value="WxLIP_PGBD"/>
    <property type="match status" value="1"/>
</dbReference>
<organism evidence="5 6">
    <name type="scientific">Lactobacillus pasteurii DSM 23907 = CRBIP 24.76</name>
    <dbReference type="NCBI Taxonomy" id="1423790"/>
    <lineage>
        <taxon>Bacteria</taxon>
        <taxon>Bacillati</taxon>
        <taxon>Bacillota</taxon>
        <taxon>Bacilli</taxon>
        <taxon>Lactobacillales</taxon>
        <taxon>Lactobacillaceae</taxon>
        <taxon>Lactobacillus</taxon>
    </lineage>
</organism>
<protein>
    <submittedName>
        <fullName evidence="5">Cell surface protein</fullName>
    </submittedName>
</protein>
<feature type="transmembrane region" description="Helical" evidence="1">
    <location>
        <begin position="313"/>
        <end position="333"/>
    </location>
</feature>
<keyword evidence="6" id="KW-1185">Reference proteome</keyword>
<evidence type="ECO:0000259" key="3">
    <source>
        <dbReference type="Pfam" id="PF06030"/>
    </source>
</evidence>
<keyword evidence="1" id="KW-0472">Membrane</keyword>
<dbReference type="STRING" id="1423790.BN53_02990"/>
<name>I7LDN0_9LACO</name>
<dbReference type="AlphaFoldDB" id="I7LDN0"/>
<keyword evidence="1" id="KW-0812">Transmembrane</keyword>
<evidence type="ECO:0000256" key="2">
    <source>
        <dbReference type="SAM" id="SignalP"/>
    </source>
</evidence>
<sequence>MRIKRVIRTILVGLAMAGSLAFSVKETQAVSNSSAQFTISPIYSSFQKDNLKVGYYDLVVKKEKRVVPIKVRISNLNPNEKLKFKIKLGDATTTDNGLIEYSDFKPKGKLNSQYRISQMLVKKPKKIVVKAGSSKIVKLKLKLPKEDFPGTIAGGVYVERVTSGKVKKKGMVTKNHFAMTLPVQITEHPKAKRIAKMKLDAVQVKKGPVITAKLSNVKPVIFGQLMINAKIKKSGDAQTLVSKKVTGYQVAPNSSFNFLVSTGSSKLAPGKYILDMYLQSGKRKWHLVKDFNITTSQAKPITQRIKAIGIPSWLWMILMTLIVLILLLIWIILMQRHKIRMHK</sequence>
<dbReference type="OrthoDB" id="2365961at2"/>
<dbReference type="eggNOG" id="COG4072">
    <property type="taxonomic scope" value="Bacteria"/>
</dbReference>
<reference evidence="5 6" key="1">
    <citation type="submission" date="2012-06" db="EMBL/GenBank/DDBJ databases">
        <title>Draft Genome Sequence of Lactobacillus pasteurii CRBIP 24.76T.</title>
        <authorList>
            <person name="Cousin S."/>
            <person name="Bouchier C."/>
            <person name="Loux V."/>
            <person name="Ma L."/>
            <person name="Creno S."/>
            <person name="Bizet C."/>
            <person name="Clermont D."/>
        </authorList>
    </citation>
    <scope>NUCLEOTIDE SEQUENCE [LARGE SCALE GENOMIC DNA]</scope>
    <source>
        <strain evidence="6">CRBIP 24.76T</strain>
    </source>
</reference>
<evidence type="ECO:0000259" key="4">
    <source>
        <dbReference type="Pfam" id="PF11797"/>
    </source>
</evidence>
<keyword evidence="2" id="KW-0732">Signal</keyword>
<evidence type="ECO:0000313" key="6">
    <source>
        <dbReference type="Proteomes" id="UP000009311"/>
    </source>
</evidence>
<comment type="caution">
    <text evidence="5">The sequence shown here is derived from an EMBL/GenBank/DDBJ whole genome shotgun (WGS) entry which is preliminary data.</text>
</comment>
<feature type="domain" description="WxL Interacting Protein peptidoglycan binding" evidence="3">
    <location>
        <begin position="37"/>
        <end position="159"/>
    </location>
</feature>